<gene>
    <name evidence="15" type="ORF">POM88_003756</name>
</gene>
<dbReference type="Proteomes" id="UP001237642">
    <property type="component" value="Unassembled WGS sequence"/>
</dbReference>
<dbReference type="Gene3D" id="1.10.10.60">
    <property type="entry name" value="Homeodomain-like"/>
    <property type="match status" value="1"/>
</dbReference>
<accession>A0AAD8JI75</accession>
<dbReference type="PROSITE" id="PS00027">
    <property type="entry name" value="HOMEOBOX_1"/>
    <property type="match status" value="1"/>
</dbReference>
<dbReference type="InterPro" id="IPR057993">
    <property type="entry name" value="HD-Zip_IV_C"/>
</dbReference>
<name>A0AAD8JI75_9APIA</name>
<keyword evidence="8 9" id="KW-0539">Nucleus</keyword>
<evidence type="ECO:0000256" key="9">
    <source>
        <dbReference type="PROSITE-ProRule" id="PRU00108"/>
    </source>
</evidence>
<dbReference type="InterPro" id="IPR002913">
    <property type="entry name" value="START_lipid-bd_dom"/>
</dbReference>
<dbReference type="SUPFAM" id="SSF46689">
    <property type="entry name" value="Homeodomain-like"/>
    <property type="match status" value="1"/>
</dbReference>
<dbReference type="EMBL" id="JAUIZM010000001">
    <property type="protein sequence ID" value="KAK1404151.1"/>
    <property type="molecule type" value="Genomic_DNA"/>
</dbReference>
<keyword evidence="16" id="KW-1185">Reference proteome</keyword>
<organism evidence="15 16">
    <name type="scientific">Heracleum sosnowskyi</name>
    <dbReference type="NCBI Taxonomy" id="360622"/>
    <lineage>
        <taxon>Eukaryota</taxon>
        <taxon>Viridiplantae</taxon>
        <taxon>Streptophyta</taxon>
        <taxon>Embryophyta</taxon>
        <taxon>Tracheophyta</taxon>
        <taxon>Spermatophyta</taxon>
        <taxon>Magnoliopsida</taxon>
        <taxon>eudicotyledons</taxon>
        <taxon>Gunneridae</taxon>
        <taxon>Pentapetalae</taxon>
        <taxon>asterids</taxon>
        <taxon>campanulids</taxon>
        <taxon>Apiales</taxon>
        <taxon>Apiaceae</taxon>
        <taxon>Apioideae</taxon>
        <taxon>apioid superclade</taxon>
        <taxon>Tordylieae</taxon>
        <taxon>Tordyliinae</taxon>
        <taxon>Heracleum</taxon>
    </lineage>
</organism>
<evidence type="ECO:0000256" key="11">
    <source>
        <dbReference type="SAM" id="Coils"/>
    </source>
</evidence>
<evidence type="ECO:0000256" key="1">
    <source>
        <dbReference type="ARBA" id="ARBA00004123"/>
    </source>
</evidence>
<dbReference type="GO" id="GO:0003677">
    <property type="term" value="F:DNA binding"/>
    <property type="evidence" value="ECO:0007669"/>
    <property type="project" value="UniProtKB-UniRule"/>
</dbReference>
<keyword evidence="3" id="KW-0805">Transcription regulation</keyword>
<evidence type="ECO:0000256" key="10">
    <source>
        <dbReference type="RuleBase" id="RU000682"/>
    </source>
</evidence>
<comment type="subcellular location">
    <subcellularLocation>
        <location evidence="1 9 10">Nucleus</location>
    </subcellularLocation>
</comment>
<evidence type="ECO:0000256" key="12">
    <source>
        <dbReference type="SAM" id="MobiDB-lite"/>
    </source>
</evidence>
<dbReference type="PROSITE" id="PS50071">
    <property type="entry name" value="HOMEOBOX_2"/>
    <property type="match status" value="1"/>
</dbReference>
<dbReference type="CDD" id="cd00086">
    <property type="entry name" value="homeodomain"/>
    <property type="match status" value="1"/>
</dbReference>
<dbReference type="AlphaFoldDB" id="A0AAD8JI75"/>
<dbReference type="SMART" id="SM00389">
    <property type="entry name" value="HOX"/>
    <property type="match status" value="1"/>
</dbReference>
<evidence type="ECO:0000259" key="13">
    <source>
        <dbReference type="PROSITE" id="PS50071"/>
    </source>
</evidence>
<sequence length="668" mass="75832">MENACVRESGSPNVNESSDQHGEASSSASLRGRKQYRRHTAQQIQRLEGFFKECQHPNEDKKQQLSQELGLETKQIKFWFQNKRTQIKVSNERADIELLREENERLRCQNLAMTEALKNTTCSNCKGSPQGEETLLQLQKLERENQELRKKIANMAEDVNAGENGAQEIEEKTMIETAAKAMEEVTELLQTDEPLWVRCPNNPEKFMIHRENYNKRFSKDNYLKSSSSLFESSKYSGEVDMNATDLVKLFMHPSDWVELFPTIITKANTLRILDSQQLGGSMHVMYEQMHIFSTLVAPREYAFLRYCIKCDPSSWVIVDVSYACCKQMNQAPPTRYWKLPSGCKIQTLHNGNSKVTWVEHIEVDKRTESLCLCGDPLDTAQAYGAKIWLVNLQRNCQRFLHSSGRRPPHPHELGEVNNIPEARRSTMKLANKMVKNFCQMLTMKDKVHFLQPGEMSNSGVQLFIGGGNEPGQSADEMIISGAASFWLPLSCPTLFDFFTREDMRPKWDVLFTGNHVNEVAHISCGQHRWNCISIFRTFIPNQKDGLLIFQESGIDSCGAYVIYSPMGVQTYTMAMTGQDTSNISLQPSGITISSSDITRLHNCSKSASLQPQHRSLVTVALQLLIRHETLTYQDQVESAVKTMTTFLDSAIHKIKTALNTSVNGNVVV</sequence>
<reference evidence="15" key="1">
    <citation type="submission" date="2023-02" db="EMBL/GenBank/DDBJ databases">
        <title>Genome of toxic invasive species Heracleum sosnowskyi carries increased number of genes despite the absence of recent whole-genome duplications.</title>
        <authorList>
            <person name="Schelkunov M."/>
            <person name="Shtratnikova V."/>
            <person name="Makarenko M."/>
            <person name="Klepikova A."/>
            <person name="Omelchenko D."/>
            <person name="Novikova G."/>
            <person name="Obukhova E."/>
            <person name="Bogdanov V."/>
            <person name="Penin A."/>
            <person name="Logacheva M."/>
        </authorList>
    </citation>
    <scope>NUCLEOTIDE SEQUENCE</scope>
    <source>
        <strain evidence="15">Hsosn_3</strain>
        <tissue evidence="15">Leaf</tissue>
    </source>
</reference>
<evidence type="ECO:0000256" key="2">
    <source>
        <dbReference type="ARBA" id="ARBA00006789"/>
    </source>
</evidence>
<dbReference type="Pfam" id="PF00046">
    <property type="entry name" value="Homeodomain"/>
    <property type="match status" value="1"/>
</dbReference>
<feature type="domain" description="START" evidence="14">
    <location>
        <begin position="167"/>
        <end position="401"/>
    </location>
</feature>
<feature type="compositionally biased region" description="Polar residues" evidence="12">
    <location>
        <begin position="10"/>
        <end position="29"/>
    </location>
</feature>
<comment type="caution">
    <text evidence="15">The sequence shown here is derived from an EMBL/GenBank/DDBJ whole genome shotgun (WGS) entry which is preliminary data.</text>
</comment>
<dbReference type="PANTHER" id="PTHR45654">
    <property type="entry name" value="HOMEOBOX-LEUCINE ZIPPER PROTEIN MERISTEM L1"/>
    <property type="match status" value="1"/>
</dbReference>
<dbReference type="GO" id="GO:0008289">
    <property type="term" value="F:lipid binding"/>
    <property type="evidence" value="ECO:0007669"/>
    <property type="project" value="InterPro"/>
</dbReference>
<dbReference type="FunFam" id="1.10.10.60:FF:000229">
    <property type="entry name" value="Homeobox-leucine zipper protein HDG1"/>
    <property type="match status" value="1"/>
</dbReference>
<keyword evidence="5 9" id="KW-0238">DNA-binding</keyword>
<comment type="similarity">
    <text evidence="2">Belongs to the HD-ZIP homeobox family. Class IV subfamily.</text>
</comment>
<feature type="coiled-coil region" evidence="11">
    <location>
        <begin position="82"/>
        <end position="158"/>
    </location>
</feature>
<dbReference type="InterPro" id="IPR017970">
    <property type="entry name" value="Homeobox_CS"/>
</dbReference>
<evidence type="ECO:0000256" key="7">
    <source>
        <dbReference type="ARBA" id="ARBA00023163"/>
    </source>
</evidence>
<protein>
    <submittedName>
        <fullName evidence="15">Homeobox-leucine zipper protein</fullName>
    </submittedName>
</protein>
<keyword evidence="6 9" id="KW-0371">Homeobox</keyword>
<proteinExistence type="inferred from homology"/>
<dbReference type="InterPro" id="IPR023393">
    <property type="entry name" value="START-like_dom_sf"/>
</dbReference>
<feature type="region of interest" description="Disordered" evidence="12">
    <location>
        <begin position="1"/>
        <end position="39"/>
    </location>
</feature>
<dbReference type="InterPro" id="IPR042160">
    <property type="entry name" value="HD-Zip_IV"/>
</dbReference>
<dbReference type="SMART" id="SM00234">
    <property type="entry name" value="START"/>
    <property type="match status" value="1"/>
</dbReference>
<evidence type="ECO:0000256" key="5">
    <source>
        <dbReference type="ARBA" id="ARBA00023125"/>
    </source>
</evidence>
<keyword evidence="4 11" id="KW-0175">Coiled coil</keyword>
<dbReference type="Pfam" id="PF25797">
    <property type="entry name" value="PDF2_C"/>
    <property type="match status" value="1"/>
</dbReference>
<evidence type="ECO:0000256" key="4">
    <source>
        <dbReference type="ARBA" id="ARBA00023054"/>
    </source>
</evidence>
<dbReference type="PROSITE" id="PS50848">
    <property type="entry name" value="START"/>
    <property type="match status" value="1"/>
</dbReference>
<dbReference type="GO" id="GO:0005634">
    <property type="term" value="C:nucleus"/>
    <property type="evidence" value="ECO:0007669"/>
    <property type="project" value="UniProtKB-SubCell"/>
</dbReference>
<feature type="DNA-binding region" description="Homeobox" evidence="9">
    <location>
        <begin position="32"/>
        <end position="91"/>
    </location>
</feature>
<reference evidence="15" key="2">
    <citation type="submission" date="2023-05" db="EMBL/GenBank/DDBJ databases">
        <authorList>
            <person name="Schelkunov M.I."/>
        </authorList>
    </citation>
    <scope>NUCLEOTIDE SEQUENCE</scope>
    <source>
        <strain evidence="15">Hsosn_3</strain>
        <tissue evidence="15">Leaf</tissue>
    </source>
</reference>
<dbReference type="InterPro" id="IPR009057">
    <property type="entry name" value="Homeodomain-like_sf"/>
</dbReference>
<evidence type="ECO:0000256" key="8">
    <source>
        <dbReference type="ARBA" id="ARBA00023242"/>
    </source>
</evidence>
<dbReference type="SUPFAM" id="SSF55961">
    <property type="entry name" value="Bet v1-like"/>
    <property type="match status" value="1"/>
</dbReference>
<dbReference type="PANTHER" id="PTHR45654:SF9">
    <property type="entry name" value="HOMEOBOX-LEUCINE ZIPPER PROTEIN HDG10-RELATED"/>
    <property type="match status" value="1"/>
</dbReference>
<feature type="domain" description="Homeobox" evidence="13">
    <location>
        <begin position="30"/>
        <end position="90"/>
    </location>
</feature>
<dbReference type="Gene3D" id="3.30.530.20">
    <property type="match status" value="1"/>
</dbReference>
<evidence type="ECO:0000313" key="16">
    <source>
        <dbReference type="Proteomes" id="UP001237642"/>
    </source>
</evidence>
<evidence type="ECO:0000256" key="3">
    <source>
        <dbReference type="ARBA" id="ARBA00023015"/>
    </source>
</evidence>
<evidence type="ECO:0000256" key="6">
    <source>
        <dbReference type="ARBA" id="ARBA00023155"/>
    </source>
</evidence>
<evidence type="ECO:0000259" key="14">
    <source>
        <dbReference type="PROSITE" id="PS50848"/>
    </source>
</evidence>
<keyword evidence="7" id="KW-0804">Transcription</keyword>
<evidence type="ECO:0000313" key="15">
    <source>
        <dbReference type="EMBL" id="KAK1404151.1"/>
    </source>
</evidence>
<dbReference type="Pfam" id="PF01852">
    <property type="entry name" value="START"/>
    <property type="match status" value="1"/>
</dbReference>
<dbReference type="InterPro" id="IPR001356">
    <property type="entry name" value="HD"/>
</dbReference>
<dbReference type="GO" id="GO:0000981">
    <property type="term" value="F:DNA-binding transcription factor activity, RNA polymerase II-specific"/>
    <property type="evidence" value="ECO:0007669"/>
    <property type="project" value="InterPro"/>
</dbReference>